<dbReference type="InterPro" id="IPR050312">
    <property type="entry name" value="IolE/XylAMocC-like"/>
</dbReference>
<gene>
    <name evidence="2" type="ORF">IAC43_07735</name>
</gene>
<dbReference type="Pfam" id="PF01261">
    <property type="entry name" value="AP_endonuc_2"/>
    <property type="match status" value="1"/>
</dbReference>
<comment type="caution">
    <text evidence="2">The sequence shown here is derived from an EMBL/GenBank/DDBJ whole genome shotgun (WGS) entry which is preliminary data.</text>
</comment>
<proteinExistence type="predicted"/>
<dbReference type="PANTHER" id="PTHR12110:SF53">
    <property type="entry name" value="BLR5974 PROTEIN"/>
    <property type="match status" value="1"/>
</dbReference>
<dbReference type="SUPFAM" id="SSF51658">
    <property type="entry name" value="Xylose isomerase-like"/>
    <property type="match status" value="1"/>
</dbReference>
<dbReference type="InterPro" id="IPR036237">
    <property type="entry name" value="Xyl_isomerase-like_sf"/>
</dbReference>
<keyword evidence="2" id="KW-0413">Isomerase</keyword>
<organism evidence="2 3">
    <name type="scientific">Candidatus Faecivivens stercoripullorum</name>
    <dbReference type="NCBI Taxonomy" id="2840805"/>
    <lineage>
        <taxon>Bacteria</taxon>
        <taxon>Bacillati</taxon>
        <taxon>Bacillota</taxon>
        <taxon>Clostridia</taxon>
        <taxon>Eubacteriales</taxon>
        <taxon>Oscillospiraceae</taxon>
        <taxon>Oscillospiraceae incertae sedis</taxon>
        <taxon>Candidatus Faecivivens</taxon>
    </lineage>
</organism>
<reference evidence="2" key="2">
    <citation type="journal article" date="2021" name="PeerJ">
        <title>Extensive microbial diversity within the chicken gut microbiome revealed by metagenomics and culture.</title>
        <authorList>
            <person name="Gilroy R."/>
            <person name="Ravi A."/>
            <person name="Getino M."/>
            <person name="Pursley I."/>
            <person name="Horton D.L."/>
            <person name="Alikhan N.F."/>
            <person name="Baker D."/>
            <person name="Gharbi K."/>
            <person name="Hall N."/>
            <person name="Watson M."/>
            <person name="Adriaenssens E.M."/>
            <person name="Foster-Nyarko E."/>
            <person name="Jarju S."/>
            <person name="Secka A."/>
            <person name="Antonio M."/>
            <person name="Oren A."/>
            <person name="Chaudhuri R.R."/>
            <person name="La Ragione R."/>
            <person name="Hildebrand F."/>
            <person name="Pallen M.J."/>
        </authorList>
    </citation>
    <scope>NUCLEOTIDE SEQUENCE</scope>
    <source>
        <strain evidence="2">ChiBcec7-5410</strain>
    </source>
</reference>
<evidence type="ECO:0000313" key="3">
    <source>
        <dbReference type="Proteomes" id="UP000824160"/>
    </source>
</evidence>
<dbReference type="GO" id="GO:0016853">
    <property type="term" value="F:isomerase activity"/>
    <property type="evidence" value="ECO:0007669"/>
    <property type="project" value="UniProtKB-KW"/>
</dbReference>
<evidence type="ECO:0000259" key="1">
    <source>
        <dbReference type="Pfam" id="PF01261"/>
    </source>
</evidence>
<dbReference type="Gene3D" id="3.20.20.150">
    <property type="entry name" value="Divalent-metal-dependent TIM barrel enzymes"/>
    <property type="match status" value="1"/>
</dbReference>
<dbReference type="InterPro" id="IPR013022">
    <property type="entry name" value="Xyl_isomerase-like_TIM-brl"/>
</dbReference>
<reference evidence="2" key="1">
    <citation type="submission" date="2020-10" db="EMBL/GenBank/DDBJ databases">
        <authorList>
            <person name="Gilroy R."/>
        </authorList>
    </citation>
    <scope>NUCLEOTIDE SEQUENCE</scope>
    <source>
        <strain evidence="2">ChiBcec7-5410</strain>
    </source>
</reference>
<dbReference type="PANTHER" id="PTHR12110">
    <property type="entry name" value="HYDROXYPYRUVATE ISOMERASE"/>
    <property type="match status" value="1"/>
</dbReference>
<dbReference type="AlphaFoldDB" id="A0A9D1H8P7"/>
<dbReference type="Proteomes" id="UP000824160">
    <property type="component" value="Unassembled WGS sequence"/>
</dbReference>
<feature type="domain" description="Xylose isomerase-like TIM barrel" evidence="1">
    <location>
        <begin position="25"/>
        <end position="283"/>
    </location>
</feature>
<name>A0A9D1H8P7_9FIRM</name>
<dbReference type="EMBL" id="DVLW01000213">
    <property type="protein sequence ID" value="HIT95062.1"/>
    <property type="molecule type" value="Genomic_DNA"/>
</dbReference>
<evidence type="ECO:0000313" key="2">
    <source>
        <dbReference type="EMBL" id="HIT95062.1"/>
    </source>
</evidence>
<protein>
    <submittedName>
        <fullName evidence="2">Sugar phosphate isomerase/epimerase</fullName>
    </submittedName>
</protein>
<sequence>MKLGMSCYCLDPAMEAGRMNVDNVIDFAVAHGCEHIEFVPFHLEFVTPDRQLNTELIDHVREKCASAGIEISTYSVNGDLLKTDEAEQAAEIERIKRHIDVAERLGLKRMRFDVASFRRPFSTNTIHNFNAEFPQMVKNGGLLCDYAAEKGINIVMENHGFFINGSDRVLSLIDAINRPNLKMTVDVGNFLCVDEDPIAAVKKCLPYAEMIHLKDFYIRKKEQLPDQTEMFNCNNGSWFETMGGKMLRGSILGQGDMEIWDILRLIKHSGFDGYISLEFEGMEVCEQGTEIGLAMAKAILAKV</sequence>
<accession>A0A9D1H8P7</accession>